<dbReference type="AlphaFoldDB" id="A0A1H8NCW5"/>
<proteinExistence type="predicted"/>
<evidence type="ECO:0000313" key="1">
    <source>
        <dbReference type="EMBL" id="SEO27427.1"/>
    </source>
</evidence>
<keyword evidence="2" id="KW-1185">Reference proteome</keyword>
<dbReference type="RefSeq" id="WP_091303632.1">
    <property type="nucleotide sequence ID" value="NZ_FOCE01000018.1"/>
</dbReference>
<gene>
    <name evidence="1" type="ORF">SAMN04488103_11828</name>
</gene>
<sequence>MAANIIEMFLNYLEVEAQCEAVVERQEVLSRSLGRNPAPAHANDDLHRDLSDLTFDQFREYCEQIVKVVPGRLPGSIRSALLSVEPQVMTELKELDLKVEACRIRMAMVEHAILEASPVSMAEALAKLRFISGIMLDGAEMEPLYFAHALEECTFLIARHLPASLPTAISKWQLGATPNNSPDYVVH</sequence>
<dbReference type="OrthoDB" id="7687021at2"/>
<organism evidence="1 2">
    <name type="scientific">Gemmobacter aquatilis</name>
    <dbReference type="NCBI Taxonomy" id="933059"/>
    <lineage>
        <taxon>Bacteria</taxon>
        <taxon>Pseudomonadati</taxon>
        <taxon>Pseudomonadota</taxon>
        <taxon>Alphaproteobacteria</taxon>
        <taxon>Rhodobacterales</taxon>
        <taxon>Paracoccaceae</taxon>
        <taxon>Gemmobacter</taxon>
    </lineage>
</organism>
<evidence type="ECO:0000313" key="2">
    <source>
        <dbReference type="Proteomes" id="UP000198761"/>
    </source>
</evidence>
<dbReference type="EMBL" id="FOCE01000018">
    <property type="protein sequence ID" value="SEO27427.1"/>
    <property type="molecule type" value="Genomic_DNA"/>
</dbReference>
<protein>
    <submittedName>
        <fullName evidence="1">Uncharacterized protein</fullName>
    </submittedName>
</protein>
<reference evidence="1 2" key="1">
    <citation type="submission" date="2016-10" db="EMBL/GenBank/DDBJ databases">
        <authorList>
            <person name="de Groot N.N."/>
        </authorList>
    </citation>
    <scope>NUCLEOTIDE SEQUENCE [LARGE SCALE GENOMIC DNA]</scope>
    <source>
        <strain evidence="1 2">DSM 3857</strain>
    </source>
</reference>
<name>A0A1H8NCW5_9RHOB</name>
<accession>A0A1H8NCW5</accession>
<dbReference type="Proteomes" id="UP000198761">
    <property type="component" value="Unassembled WGS sequence"/>
</dbReference>